<evidence type="ECO:0000313" key="6">
    <source>
        <dbReference type="Proteomes" id="UP000533269"/>
    </source>
</evidence>
<dbReference type="GO" id="GO:0031388">
    <property type="term" value="P:organic acid phosphorylation"/>
    <property type="evidence" value="ECO:0007669"/>
    <property type="project" value="UniProtKB-UniRule"/>
</dbReference>
<protein>
    <submittedName>
        <fullName evidence="5">Glycerate kinase</fullName>
        <ecNumber evidence="5">2.7.1.31</ecNumber>
    </submittedName>
</protein>
<dbReference type="Proteomes" id="UP000533269">
    <property type="component" value="Unassembled WGS sequence"/>
</dbReference>
<dbReference type="InterPro" id="IPR036129">
    <property type="entry name" value="Glycerate_kinase_sf"/>
</dbReference>
<name>A0A7W4TNK9_KINRA</name>
<proteinExistence type="inferred from homology"/>
<dbReference type="InterPro" id="IPR018193">
    <property type="entry name" value="Glyc_kinase_flavodox-like_fold"/>
</dbReference>
<dbReference type="AlphaFoldDB" id="A0A7W4TNK9"/>
<evidence type="ECO:0000313" key="5">
    <source>
        <dbReference type="EMBL" id="MBB2901827.1"/>
    </source>
</evidence>
<sequence length="397" mass="39714">MSSPFHVVVAPDKFKGSLSAAEVARTIADGFREGFLAALPAPTGPGGPVPAVESTEIPVADGGEGTVEAALRSAGFEAVTTRVTGPTGDLVEATSARNGDVALVEMAQASGLDRLPGGTPAPLTAGTRGTGQLVRAALDAGAREVVLAVGGSAGTDGGAGILAALGARLLDARGRDLPDGGAALLDLDRIDLSGLDPRARAARWTLAADVDNPLLGPRGAAAVFGPQKGASPDDVALLDRALTRFADVLAATTGHDARDTPGAGAAGGTGLVALGLFGAVRRPGVEVVLDLVGWERRATGADLVVTGEGSFDEQSLGGKTPVGVAAAAARSGAPVVVLSGRRQLPEERWRAAGFADARALTDLEPDPRVCVREAGPLLHRLARDLGAEHGARVAGGR</sequence>
<comment type="similarity">
    <text evidence="1 4">Belongs to the glycerate kinase type-1 family.</text>
</comment>
<reference evidence="5 6" key="2">
    <citation type="submission" date="2020-08" db="EMBL/GenBank/DDBJ databases">
        <authorList>
            <person name="Partida-Martinez L."/>
            <person name="Huntemann M."/>
            <person name="Clum A."/>
            <person name="Wang J."/>
            <person name="Palaniappan K."/>
            <person name="Ritter S."/>
            <person name="Chen I.-M."/>
            <person name="Stamatis D."/>
            <person name="Reddy T."/>
            <person name="O'Malley R."/>
            <person name="Daum C."/>
            <person name="Shapiro N."/>
            <person name="Ivanova N."/>
            <person name="Kyrpides N."/>
            <person name="Woyke T."/>
        </authorList>
    </citation>
    <scope>NUCLEOTIDE SEQUENCE [LARGE SCALE GENOMIC DNA]</scope>
    <source>
        <strain evidence="5 6">AS2.23</strain>
    </source>
</reference>
<dbReference type="PIRSF" id="PIRSF006078">
    <property type="entry name" value="GlxK"/>
    <property type="match status" value="1"/>
</dbReference>
<evidence type="ECO:0000256" key="1">
    <source>
        <dbReference type="ARBA" id="ARBA00006284"/>
    </source>
</evidence>
<dbReference type="NCBIfam" id="TIGR00045">
    <property type="entry name" value="glycerate kinase"/>
    <property type="match status" value="1"/>
</dbReference>
<dbReference type="SUPFAM" id="SSF110738">
    <property type="entry name" value="Glycerate kinase I"/>
    <property type="match status" value="1"/>
</dbReference>
<dbReference type="InterPro" id="IPR018197">
    <property type="entry name" value="Glycerate_kinase_RE-like"/>
</dbReference>
<keyword evidence="3 4" id="KW-0418">Kinase</keyword>
<evidence type="ECO:0000256" key="4">
    <source>
        <dbReference type="PIRNR" id="PIRNR006078"/>
    </source>
</evidence>
<dbReference type="PANTHER" id="PTHR21599">
    <property type="entry name" value="GLYCERATE KINASE"/>
    <property type="match status" value="1"/>
</dbReference>
<organism evidence="5 6">
    <name type="scientific">Kineococcus radiotolerans</name>
    <dbReference type="NCBI Taxonomy" id="131568"/>
    <lineage>
        <taxon>Bacteria</taxon>
        <taxon>Bacillati</taxon>
        <taxon>Actinomycetota</taxon>
        <taxon>Actinomycetes</taxon>
        <taxon>Kineosporiales</taxon>
        <taxon>Kineosporiaceae</taxon>
        <taxon>Kineococcus</taxon>
    </lineage>
</organism>
<evidence type="ECO:0000256" key="2">
    <source>
        <dbReference type="ARBA" id="ARBA00022679"/>
    </source>
</evidence>
<dbReference type="PANTHER" id="PTHR21599:SF0">
    <property type="entry name" value="GLYCERATE KINASE"/>
    <property type="match status" value="1"/>
</dbReference>
<evidence type="ECO:0000256" key="3">
    <source>
        <dbReference type="ARBA" id="ARBA00022777"/>
    </source>
</evidence>
<dbReference type="Gene3D" id="3.40.50.10350">
    <property type="entry name" value="Glycerate kinase, domain 1"/>
    <property type="match status" value="1"/>
</dbReference>
<dbReference type="Pfam" id="PF02595">
    <property type="entry name" value="Gly_kinase"/>
    <property type="match status" value="1"/>
</dbReference>
<dbReference type="Gene3D" id="3.90.1510.10">
    <property type="entry name" value="Glycerate kinase, domain 2"/>
    <property type="match status" value="1"/>
</dbReference>
<dbReference type="EC" id="2.7.1.31" evidence="5"/>
<dbReference type="GO" id="GO:0008887">
    <property type="term" value="F:glycerate kinase activity"/>
    <property type="evidence" value="ECO:0007669"/>
    <property type="project" value="UniProtKB-UniRule"/>
</dbReference>
<accession>A0A7W4TNK9</accession>
<reference evidence="5 6" key="1">
    <citation type="submission" date="2020-08" db="EMBL/GenBank/DDBJ databases">
        <title>The Agave Microbiome: Exploring the role of microbial communities in plant adaptations to desert environments.</title>
        <authorList>
            <person name="Partida-Martinez L.P."/>
        </authorList>
    </citation>
    <scope>NUCLEOTIDE SEQUENCE [LARGE SCALE GENOMIC DNA]</scope>
    <source>
        <strain evidence="5 6">AS2.23</strain>
    </source>
</reference>
<comment type="caution">
    <text evidence="5">The sequence shown here is derived from an EMBL/GenBank/DDBJ whole genome shotgun (WGS) entry which is preliminary data.</text>
</comment>
<dbReference type="EMBL" id="JACHVY010000002">
    <property type="protein sequence ID" value="MBB2901827.1"/>
    <property type="molecule type" value="Genomic_DNA"/>
</dbReference>
<keyword evidence="2 4" id="KW-0808">Transferase</keyword>
<gene>
    <name evidence="5" type="ORF">FHR75_002642</name>
</gene>
<dbReference type="RefSeq" id="WP_183391786.1">
    <property type="nucleotide sequence ID" value="NZ_JACHVY010000002.1"/>
</dbReference>
<dbReference type="InterPro" id="IPR004381">
    <property type="entry name" value="Glycerate_kinase"/>
</dbReference>